<comment type="caution">
    <text evidence="2">The sequence shown here is derived from an EMBL/GenBank/DDBJ whole genome shotgun (WGS) entry which is preliminary data.</text>
</comment>
<feature type="compositionally biased region" description="Basic residues" evidence="1">
    <location>
        <begin position="92"/>
        <end position="106"/>
    </location>
</feature>
<protein>
    <submittedName>
        <fullName evidence="2">Uncharacterized protein</fullName>
    </submittedName>
</protein>
<feature type="compositionally biased region" description="Polar residues" evidence="1">
    <location>
        <begin position="126"/>
        <end position="135"/>
    </location>
</feature>
<evidence type="ECO:0000313" key="3">
    <source>
        <dbReference type="Proteomes" id="UP000712600"/>
    </source>
</evidence>
<organism evidence="2 3">
    <name type="scientific">Brassica cretica</name>
    <name type="common">Mustard</name>
    <dbReference type="NCBI Taxonomy" id="69181"/>
    <lineage>
        <taxon>Eukaryota</taxon>
        <taxon>Viridiplantae</taxon>
        <taxon>Streptophyta</taxon>
        <taxon>Embryophyta</taxon>
        <taxon>Tracheophyta</taxon>
        <taxon>Spermatophyta</taxon>
        <taxon>Magnoliopsida</taxon>
        <taxon>eudicotyledons</taxon>
        <taxon>Gunneridae</taxon>
        <taxon>Pentapetalae</taxon>
        <taxon>rosids</taxon>
        <taxon>malvids</taxon>
        <taxon>Brassicales</taxon>
        <taxon>Brassicaceae</taxon>
        <taxon>Brassiceae</taxon>
        <taxon>Brassica</taxon>
    </lineage>
</organism>
<proteinExistence type="predicted"/>
<gene>
    <name evidence="2" type="ORF">F2Q69_00036650</name>
</gene>
<sequence>MCLDNCLVGLLGRLGPYPTLSPHSSLVSSIADSANLEVGFTRQLFQVYDLTRFLDCTAEPSVTDGNKKKRSAADSSASIDAQARTGSDEPPRKKKKKEKKKRKKSIKGQSEPIEDAEEKRKKPSCGSDTSASAAKTPSVAPPTATGGGSASEERRIKFRDRVEFKYNGDNPLAYAPSECAELIRQIRGGAKDMPPVNDLLFKDAYVDAARTKVLVRITLLVLPSLYS</sequence>
<evidence type="ECO:0000313" key="2">
    <source>
        <dbReference type="EMBL" id="KAF3600149.1"/>
    </source>
</evidence>
<evidence type="ECO:0000256" key="1">
    <source>
        <dbReference type="SAM" id="MobiDB-lite"/>
    </source>
</evidence>
<reference evidence="2" key="1">
    <citation type="submission" date="2019-12" db="EMBL/GenBank/DDBJ databases">
        <title>Genome sequencing and annotation of Brassica cretica.</title>
        <authorList>
            <person name="Studholme D.J."/>
            <person name="Sarris P."/>
        </authorList>
    </citation>
    <scope>NUCLEOTIDE SEQUENCE</scope>
    <source>
        <strain evidence="2">PFS-109/04</strain>
        <tissue evidence="2">Leaf</tissue>
    </source>
</reference>
<dbReference type="Proteomes" id="UP000712600">
    <property type="component" value="Unassembled WGS sequence"/>
</dbReference>
<accession>A0A8S9SH64</accession>
<name>A0A8S9SH64_BRACR</name>
<dbReference type="EMBL" id="QGKX02000004">
    <property type="protein sequence ID" value="KAF3600149.1"/>
    <property type="molecule type" value="Genomic_DNA"/>
</dbReference>
<feature type="region of interest" description="Disordered" evidence="1">
    <location>
        <begin position="59"/>
        <end position="154"/>
    </location>
</feature>
<dbReference type="AlphaFoldDB" id="A0A8S9SH64"/>